<organism evidence="4 5">
    <name type="scientific">Streptomyces gossypii</name>
    <dbReference type="NCBI Taxonomy" id="2883101"/>
    <lineage>
        <taxon>Bacteria</taxon>
        <taxon>Bacillati</taxon>
        <taxon>Actinomycetota</taxon>
        <taxon>Actinomycetes</taxon>
        <taxon>Kitasatosporales</taxon>
        <taxon>Streptomycetaceae</taxon>
        <taxon>Streptomyces</taxon>
    </lineage>
</organism>
<reference evidence="4 5" key="1">
    <citation type="submission" date="2021-10" db="EMBL/GenBank/DDBJ databases">
        <title>Streptomyces gossypii sp. nov., isolated from soil collected from cotton field.</title>
        <authorList>
            <person name="Ge X."/>
            <person name="Chen X."/>
            <person name="Liu W."/>
        </authorList>
    </citation>
    <scope>NUCLEOTIDE SEQUENCE [LARGE SCALE GENOMIC DNA]</scope>
    <source>
        <strain evidence="4 5">N2-109</strain>
    </source>
</reference>
<feature type="region of interest" description="Disordered" evidence="1">
    <location>
        <begin position="195"/>
        <end position="299"/>
    </location>
</feature>
<protein>
    <recommendedName>
        <fullName evidence="3">DUF6801 domain-containing protein</fullName>
    </recommendedName>
</protein>
<name>A0ABT2JXM0_9ACTN</name>
<dbReference type="InterPro" id="IPR046542">
    <property type="entry name" value="DUF6801"/>
</dbReference>
<feature type="domain" description="DUF6801" evidence="3">
    <location>
        <begin position="32"/>
        <end position="192"/>
    </location>
</feature>
<dbReference type="EMBL" id="JAJAGO010000010">
    <property type="protein sequence ID" value="MCT2592413.1"/>
    <property type="molecule type" value="Genomic_DNA"/>
</dbReference>
<sequence>MGVATVLGTTGAATVLLGAGTASAEPASLTQKYACAFPLIGADPIDIEITSDIPATVAVGDFSGKLKINSVTGVSKKAAQALTLVGVKTLEGVATAEASVNLPGGGRLHVEVDNTVAKTQLPNPAAAFDVTAKGEAPSIGFDQTGKASIDVNALTLKLTARDAAGKPVQLPPYGDVFEAKCTLDPADQNKTLHTFTVTEEGSGDPTAGTTGSPTTAGPTTAGPTGSTSGNDTGSGGSPGGDGGSGASPQSTGGGSGDTDSTGSAGSSGSTGSGGAPDGDAASDGTQLSTSVKPGDDDDGVLATTGTSAVGLLLTGAGALGGGGIAACHYLPRRIRGDGTAA</sequence>
<feature type="chain" id="PRO_5046900727" description="DUF6801 domain-containing protein" evidence="2">
    <location>
        <begin position="25"/>
        <end position="341"/>
    </location>
</feature>
<keyword evidence="5" id="KW-1185">Reference proteome</keyword>
<evidence type="ECO:0000313" key="5">
    <source>
        <dbReference type="Proteomes" id="UP001156389"/>
    </source>
</evidence>
<proteinExistence type="predicted"/>
<gene>
    <name evidence="4" type="ORF">LHJ74_21315</name>
</gene>
<evidence type="ECO:0000256" key="1">
    <source>
        <dbReference type="SAM" id="MobiDB-lite"/>
    </source>
</evidence>
<dbReference type="Pfam" id="PF20611">
    <property type="entry name" value="DUF6801"/>
    <property type="match status" value="1"/>
</dbReference>
<evidence type="ECO:0000256" key="2">
    <source>
        <dbReference type="SAM" id="SignalP"/>
    </source>
</evidence>
<feature type="compositionally biased region" description="Low complexity" evidence="1">
    <location>
        <begin position="203"/>
        <end position="231"/>
    </location>
</feature>
<feature type="compositionally biased region" description="Gly residues" evidence="1">
    <location>
        <begin position="232"/>
        <end position="256"/>
    </location>
</feature>
<feature type="signal peptide" evidence="2">
    <location>
        <begin position="1"/>
        <end position="24"/>
    </location>
</feature>
<evidence type="ECO:0000313" key="4">
    <source>
        <dbReference type="EMBL" id="MCT2592413.1"/>
    </source>
</evidence>
<accession>A0ABT2JXM0</accession>
<dbReference type="RefSeq" id="WP_260219737.1">
    <property type="nucleotide sequence ID" value="NZ_JAJAGO010000010.1"/>
</dbReference>
<dbReference type="Proteomes" id="UP001156389">
    <property type="component" value="Unassembled WGS sequence"/>
</dbReference>
<feature type="compositionally biased region" description="Low complexity" evidence="1">
    <location>
        <begin position="257"/>
        <end position="267"/>
    </location>
</feature>
<comment type="caution">
    <text evidence="4">The sequence shown here is derived from an EMBL/GenBank/DDBJ whole genome shotgun (WGS) entry which is preliminary data.</text>
</comment>
<evidence type="ECO:0000259" key="3">
    <source>
        <dbReference type="Pfam" id="PF20611"/>
    </source>
</evidence>
<keyword evidence="2" id="KW-0732">Signal</keyword>